<dbReference type="EMBL" id="JBHSOC010000027">
    <property type="protein sequence ID" value="MFC5643139.1"/>
    <property type="molecule type" value="Genomic_DNA"/>
</dbReference>
<sequence length="41" mass="4400">MTAEEAAELARKVQEANRQSEHQSGKNGFVALVWGGEVVTA</sequence>
<dbReference type="RefSeq" id="WP_360410608.1">
    <property type="nucleotide sequence ID" value="NZ_JBHSOC010000027.1"/>
</dbReference>
<evidence type="ECO:0000256" key="1">
    <source>
        <dbReference type="SAM" id="MobiDB-lite"/>
    </source>
</evidence>
<evidence type="ECO:0000313" key="2">
    <source>
        <dbReference type="EMBL" id="MFC5643139.1"/>
    </source>
</evidence>
<feature type="compositionally biased region" description="Basic and acidic residues" evidence="1">
    <location>
        <begin position="8"/>
        <end position="24"/>
    </location>
</feature>
<dbReference type="Proteomes" id="UP001596066">
    <property type="component" value="Unassembled WGS sequence"/>
</dbReference>
<comment type="caution">
    <text evidence="2">The sequence shown here is derived from an EMBL/GenBank/DDBJ whole genome shotgun (WGS) entry which is preliminary data.</text>
</comment>
<organism evidence="2 3">
    <name type="scientific">Kitasatospora cinereorecta</name>
    <dbReference type="NCBI Taxonomy" id="285560"/>
    <lineage>
        <taxon>Bacteria</taxon>
        <taxon>Bacillati</taxon>
        <taxon>Actinomycetota</taxon>
        <taxon>Actinomycetes</taxon>
        <taxon>Kitasatosporales</taxon>
        <taxon>Streptomycetaceae</taxon>
        <taxon>Kitasatospora</taxon>
    </lineage>
</organism>
<proteinExistence type="predicted"/>
<protein>
    <submittedName>
        <fullName evidence="2">Uncharacterized protein</fullName>
    </submittedName>
</protein>
<name>A0ABW0VDV9_9ACTN</name>
<gene>
    <name evidence="2" type="ORF">ACFPZF_17455</name>
</gene>
<evidence type="ECO:0000313" key="3">
    <source>
        <dbReference type="Proteomes" id="UP001596066"/>
    </source>
</evidence>
<keyword evidence="3" id="KW-1185">Reference proteome</keyword>
<reference evidence="3" key="1">
    <citation type="journal article" date="2019" name="Int. J. Syst. Evol. Microbiol.">
        <title>The Global Catalogue of Microorganisms (GCM) 10K type strain sequencing project: providing services to taxonomists for standard genome sequencing and annotation.</title>
        <authorList>
            <consortium name="The Broad Institute Genomics Platform"/>
            <consortium name="The Broad Institute Genome Sequencing Center for Infectious Disease"/>
            <person name="Wu L."/>
            <person name="Ma J."/>
        </authorList>
    </citation>
    <scope>NUCLEOTIDE SEQUENCE [LARGE SCALE GENOMIC DNA]</scope>
    <source>
        <strain evidence="3">CGMCC 4.1622</strain>
    </source>
</reference>
<accession>A0ABW0VDV9</accession>
<feature type="region of interest" description="Disordered" evidence="1">
    <location>
        <begin position="1"/>
        <end position="26"/>
    </location>
</feature>